<feature type="domain" description="BTB" evidence="3">
    <location>
        <begin position="1"/>
        <end position="51"/>
    </location>
</feature>
<comment type="similarity">
    <text evidence="2">Belongs to the Tdpoz family.</text>
</comment>
<reference evidence="5" key="1">
    <citation type="journal article" date="2012" name="Nature">
        <title>A physical, genetic and functional sequence assembly of the barley genome.</title>
        <authorList>
            <consortium name="The International Barley Genome Sequencing Consortium"/>
            <person name="Mayer K.F."/>
            <person name="Waugh R."/>
            <person name="Brown J.W."/>
            <person name="Schulman A."/>
            <person name="Langridge P."/>
            <person name="Platzer M."/>
            <person name="Fincher G.B."/>
            <person name="Muehlbauer G.J."/>
            <person name="Sato K."/>
            <person name="Close T.J."/>
            <person name="Wise R.P."/>
            <person name="Stein N."/>
        </authorList>
    </citation>
    <scope>NUCLEOTIDE SEQUENCE [LARGE SCALE GENOMIC DNA]</scope>
    <source>
        <strain evidence="5">cv. Morex</strain>
    </source>
</reference>
<dbReference type="SUPFAM" id="SSF54695">
    <property type="entry name" value="POZ domain"/>
    <property type="match status" value="1"/>
</dbReference>
<evidence type="ECO:0000313" key="4">
    <source>
        <dbReference type="EnsemblPlants" id="HORVU.MOREX.r3.4HG0406030.1.CDS1"/>
    </source>
</evidence>
<dbReference type="Gramene" id="HORVU.MOREX.r3.4HG0406030.1">
    <property type="protein sequence ID" value="HORVU.MOREX.r3.4HG0406030.1.CDS1"/>
    <property type="gene ID" value="HORVU.MOREX.r3.4HG0406030"/>
</dbReference>
<dbReference type="SMART" id="SM00225">
    <property type="entry name" value="BTB"/>
    <property type="match status" value="1"/>
</dbReference>
<evidence type="ECO:0000259" key="3">
    <source>
        <dbReference type="PROSITE" id="PS50097"/>
    </source>
</evidence>
<organism evidence="4 5">
    <name type="scientific">Hordeum vulgare subsp. vulgare</name>
    <name type="common">Domesticated barley</name>
    <dbReference type="NCBI Taxonomy" id="112509"/>
    <lineage>
        <taxon>Eukaryota</taxon>
        <taxon>Viridiplantae</taxon>
        <taxon>Streptophyta</taxon>
        <taxon>Embryophyta</taxon>
        <taxon>Tracheophyta</taxon>
        <taxon>Spermatophyta</taxon>
        <taxon>Magnoliopsida</taxon>
        <taxon>Liliopsida</taxon>
        <taxon>Poales</taxon>
        <taxon>Poaceae</taxon>
        <taxon>BOP clade</taxon>
        <taxon>Pooideae</taxon>
        <taxon>Triticodae</taxon>
        <taxon>Triticeae</taxon>
        <taxon>Hordeinae</taxon>
        <taxon>Hordeum</taxon>
    </lineage>
</organism>
<evidence type="ECO:0000256" key="1">
    <source>
        <dbReference type="ARBA" id="ARBA00004906"/>
    </source>
</evidence>
<dbReference type="Gramene" id="HORVU.MOREX.r2.4HG0338000.1">
    <property type="protein sequence ID" value="HORVU.MOREX.r2.4HG0338000.1.CDS.1"/>
    <property type="gene ID" value="HORVU.MOREX.r2.4HG0338000"/>
</dbReference>
<evidence type="ECO:0000256" key="2">
    <source>
        <dbReference type="ARBA" id="ARBA00010846"/>
    </source>
</evidence>
<dbReference type="AlphaFoldDB" id="A0A8I6XTT8"/>
<reference evidence="4" key="2">
    <citation type="submission" date="2020-10" db="EMBL/GenBank/DDBJ databases">
        <authorList>
            <person name="Scholz U."/>
            <person name="Mascher M."/>
            <person name="Fiebig A."/>
        </authorList>
    </citation>
    <scope>NUCLEOTIDE SEQUENCE [LARGE SCALE GENOMIC DNA]</scope>
    <source>
        <strain evidence="4">cv. Morex</strain>
    </source>
</reference>
<dbReference type="EnsemblPlants" id="HORVU.MOREX.r3.4HG0406030.1">
    <property type="protein sequence ID" value="HORVU.MOREX.r3.4HG0406030.1.CDS1"/>
    <property type="gene ID" value="HORVU.MOREX.r3.4HG0406030"/>
</dbReference>
<dbReference type="Proteomes" id="UP000011116">
    <property type="component" value="Chromosome 4H"/>
</dbReference>
<dbReference type="Pfam" id="PF24570">
    <property type="entry name" value="BACK_BPM_SPOP"/>
    <property type="match status" value="1"/>
</dbReference>
<dbReference type="GO" id="GO:0016567">
    <property type="term" value="P:protein ubiquitination"/>
    <property type="evidence" value="ECO:0007669"/>
    <property type="project" value="InterPro"/>
</dbReference>
<proteinExistence type="inferred from homology"/>
<dbReference type="Pfam" id="PF00651">
    <property type="entry name" value="BTB"/>
    <property type="match status" value="1"/>
</dbReference>
<dbReference type="InterPro" id="IPR000210">
    <property type="entry name" value="BTB/POZ_dom"/>
</dbReference>
<comment type="pathway">
    <text evidence="1">Protein modification; protein ubiquitination.</text>
</comment>
<evidence type="ECO:0000313" key="5">
    <source>
        <dbReference type="Proteomes" id="UP000011116"/>
    </source>
</evidence>
<dbReference type="InterPro" id="IPR056423">
    <property type="entry name" value="BACK_BPM_SPOP"/>
</dbReference>
<dbReference type="SMR" id="A0A8I6XTT8"/>
<dbReference type="Gene3D" id="3.30.710.10">
    <property type="entry name" value="Potassium Channel Kv1.1, Chain A"/>
    <property type="match status" value="1"/>
</dbReference>
<protein>
    <recommendedName>
        <fullName evidence="3">BTB domain-containing protein</fullName>
    </recommendedName>
</protein>
<dbReference type="InterPro" id="IPR045005">
    <property type="entry name" value="BPM1-6"/>
</dbReference>
<dbReference type="PROSITE" id="PS50097">
    <property type="entry name" value="BTB"/>
    <property type="match status" value="1"/>
</dbReference>
<dbReference type="InterPro" id="IPR011333">
    <property type="entry name" value="SKP1/BTB/POZ_sf"/>
</dbReference>
<dbReference type="Gene3D" id="1.25.40.420">
    <property type="match status" value="1"/>
</dbReference>
<sequence length="149" mass="16327">MLAARSAVFRAELLGPMKEKTAARVRIDDMDPKVFRALLHFICTDSLPEMDDGDTAAMAQHLLVAADRYDMERLKLICEGKLCSHLCKSTAATTLALAEQHGCGTLKKACFKFLTYPGNLKAVMASEGFQHLRSSCPSVLEELVAKLVP</sequence>
<keyword evidence="5" id="KW-1185">Reference proteome</keyword>
<reference evidence="4" key="3">
    <citation type="submission" date="2022-01" db="UniProtKB">
        <authorList>
            <consortium name="EnsemblPlants"/>
        </authorList>
    </citation>
    <scope>IDENTIFICATION</scope>
    <source>
        <strain evidence="4">subsp. vulgare</strain>
    </source>
</reference>
<dbReference type="PANTHER" id="PTHR26379">
    <property type="entry name" value="BTB/POZ AND MATH DOMAIN-CONTAINING PROTEIN 1"/>
    <property type="match status" value="1"/>
</dbReference>
<dbReference type="PANTHER" id="PTHR26379:SF512">
    <property type="entry name" value="BTB DOMAIN-CONTAINING PROTEIN"/>
    <property type="match status" value="1"/>
</dbReference>
<accession>A0A8I6XTT8</accession>
<name>A0A8I6XTT8_HORVV</name>